<evidence type="ECO:0000313" key="6">
    <source>
        <dbReference type="EMBL" id="KAK4035408.1"/>
    </source>
</evidence>
<comment type="caution">
    <text evidence="6">The sequence shown here is derived from an EMBL/GenBank/DDBJ whole genome shotgun (WGS) entry which is preliminary data.</text>
</comment>
<gene>
    <name evidence="6" type="ORF">C8A01DRAFT_17936</name>
</gene>
<dbReference type="GO" id="GO:0008061">
    <property type="term" value="F:chitin binding"/>
    <property type="evidence" value="ECO:0007669"/>
    <property type="project" value="UniProtKB-KW"/>
</dbReference>
<evidence type="ECO:0000256" key="3">
    <source>
        <dbReference type="ARBA" id="ARBA00023026"/>
    </source>
</evidence>
<accession>A0AAN6PEU1</accession>
<dbReference type="SUPFAM" id="SSF54106">
    <property type="entry name" value="LysM domain"/>
    <property type="match status" value="1"/>
</dbReference>
<dbReference type="Pfam" id="PF01476">
    <property type="entry name" value="LysM"/>
    <property type="match status" value="1"/>
</dbReference>
<proteinExistence type="inferred from homology"/>
<evidence type="ECO:0000256" key="1">
    <source>
        <dbReference type="ARBA" id="ARBA00022669"/>
    </source>
</evidence>
<comment type="similarity">
    <text evidence="4">Belongs to the secreted LysM effector family.</text>
</comment>
<keyword evidence="3" id="KW-0843">Virulence</keyword>
<dbReference type="Gene3D" id="3.10.350.10">
    <property type="entry name" value="LysM domain"/>
    <property type="match status" value="2"/>
</dbReference>
<dbReference type="Proteomes" id="UP001303115">
    <property type="component" value="Unassembled WGS sequence"/>
</dbReference>
<evidence type="ECO:0000259" key="5">
    <source>
        <dbReference type="PROSITE" id="PS51782"/>
    </source>
</evidence>
<sequence length="198" mass="20816">MIWSLQGCSSVECCPSTEAVDPRRCSGLVTYVCIALLPVSGTPTQPNPNGVPTPMPTHPGMVTNCNKFVRVHAGDTCDGIAFFNGPIDTEDFVLWNSGAGGRLCNTLQADTYACIGLIPGSGSQTQPWNGIATPMPTHPGIVGNCDKFTRVNPGDTCDIISFFNGPISTADFIRWNAGVGGQECKTLQVGTYVCIGVA</sequence>
<evidence type="ECO:0000256" key="2">
    <source>
        <dbReference type="ARBA" id="ARBA00022729"/>
    </source>
</evidence>
<feature type="domain" description="LysM" evidence="5">
    <location>
        <begin position="147"/>
        <end position="195"/>
    </location>
</feature>
<organism evidence="6 7">
    <name type="scientific">Parachaetomium inaequale</name>
    <dbReference type="NCBI Taxonomy" id="2588326"/>
    <lineage>
        <taxon>Eukaryota</taxon>
        <taxon>Fungi</taxon>
        <taxon>Dikarya</taxon>
        <taxon>Ascomycota</taxon>
        <taxon>Pezizomycotina</taxon>
        <taxon>Sordariomycetes</taxon>
        <taxon>Sordariomycetidae</taxon>
        <taxon>Sordariales</taxon>
        <taxon>Chaetomiaceae</taxon>
        <taxon>Parachaetomium</taxon>
    </lineage>
</organism>
<name>A0AAN6PEU1_9PEZI</name>
<dbReference type="InterPro" id="IPR036779">
    <property type="entry name" value="LysM_dom_sf"/>
</dbReference>
<dbReference type="AlphaFoldDB" id="A0AAN6PEU1"/>
<keyword evidence="1" id="KW-0147">Chitin-binding</keyword>
<keyword evidence="2" id="KW-0732">Signal</keyword>
<evidence type="ECO:0000256" key="4">
    <source>
        <dbReference type="ARBA" id="ARBA00044955"/>
    </source>
</evidence>
<keyword evidence="7" id="KW-1185">Reference proteome</keyword>
<dbReference type="InterPro" id="IPR052210">
    <property type="entry name" value="LysM1-like"/>
</dbReference>
<feature type="domain" description="LysM" evidence="5">
    <location>
        <begin position="67"/>
        <end position="115"/>
    </location>
</feature>
<dbReference type="PROSITE" id="PS51782">
    <property type="entry name" value="LYSM"/>
    <property type="match status" value="2"/>
</dbReference>
<dbReference type="InterPro" id="IPR018392">
    <property type="entry name" value="LysM"/>
</dbReference>
<protein>
    <submittedName>
        <fullName evidence="6">Carbohydrate-binding module family 50 protein</fullName>
    </submittedName>
</protein>
<reference evidence="7" key="1">
    <citation type="journal article" date="2023" name="Mol. Phylogenet. Evol.">
        <title>Genome-scale phylogeny and comparative genomics of the fungal order Sordariales.</title>
        <authorList>
            <person name="Hensen N."/>
            <person name="Bonometti L."/>
            <person name="Westerberg I."/>
            <person name="Brannstrom I.O."/>
            <person name="Guillou S."/>
            <person name="Cros-Aarteil S."/>
            <person name="Calhoun S."/>
            <person name="Haridas S."/>
            <person name="Kuo A."/>
            <person name="Mondo S."/>
            <person name="Pangilinan J."/>
            <person name="Riley R."/>
            <person name="LaButti K."/>
            <person name="Andreopoulos B."/>
            <person name="Lipzen A."/>
            <person name="Chen C."/>
            <person name="Yan M."/>
            <person name="Daum C."/>
            <person name="Ng V."/>
            <person name="Clum A."/>
            <person name="Steindorff A."/>
            <person name="Ohm R.A."/>
            <person name="Martin F."/>
            <person name="Silar P."/>
            <person name="Natvig D.O."/>
            <person name="Lalanne C."/>
            <person name="Gautier V."/>
            <person name="Ament-Velasquez S.L."/>
            <person name="Kruys A."/>
            <person name="Hutchinson M.I."/>
            <person name="Powell A.J."/>
            <person name="Barry K."/>
            <person name="Miller A.N."/>
            <person name="Grigoriev I.V."/>
            <person name="Debuchy R."/>
            <person name="Gladieux P."/>
            <person name="Hiltunen Thoren M."/>
            <person name="Johannesson H."/>
        </authorList>
    </citation>
    <scope>NUCLEOTIDE SEQUENCE [LARGE SCALE GENOMIC DNA]</scope>
    <source>
        <strain evidence="7">CBS 284.82</strain>
    </source>
</reference>
<dbReference type="EMBL" id="MU854445">
    <property type="protein sequence ID" value="KAK4035408.1"/>
    <property type="molecule type" value="Genomic_DNA"/>
</dbReference>
<dbReference type="PANTHER" id="PTHR34997">
    <property type="entry name" value="AM15"/>
    <property type="match status" value="1"/>
</dbReference>
<evidence type="ECO:0000313" key="7">
    <source>
        <dbReference type="Proteomes" id="UP001303115"/>
    </source>
</evidence>
<dbReference type="PANTHER" id="PTHR34997:SF2">
    <property type="entry name" value="LYSM DOMAIN-CONTAINING PROTEIN-RELATED"/>
    <property type="match status" value="1"/>
</dbReference>